<dbReference type="STRING" id="399736.SAMN04489720_2487"/>
<keyword evidence="1" id="KW-1133">Transmembrane helix</keyword>
<keyword evidence="3" id="KW-1185">Reference proteome</keyword>
<sequence>MGWIRQDGQSRAPRRRAPRIAVAAMAVFATMASLLMVVASPVVEEAEAADASGFQSGLIVSDANFYDGGAMSASQVQSFLDGQMRQCASGYTCLRGYAQSTPTMAANAYCGAIQGQGSESAASIIARIGAACNISQRFLLVLLQKEQSLVTSTAPVQRQYDRATGFACPDTAPCDSSYGGFFYQVYYAARQFNVYKRFPTSYNHQPAAWNNVLFHPNAACGSSRVYIQNSATAGLYNYTPYQPNGAALGNLYGTGDGCSSYGNRNTWRMWTDWFGDPSRAQAAAFMRNASTGQIFLVANGRKHYVGDPSLFTDFVPLYVIETRDASYLDALPTGANLSNVVRSTSGAVYLVRAGVRYYFRSCADIQAWGYSCGDSAYLSDDQMTRLQAGGDVEMTVRASDGTNWLVQSGSRRQLSDLDLPPQFGYSTRTLALAPNAIAHLPVGAPVIGQGDVVRSADYSQYRLQASTGTWSVPGATIGLRFLWFAPVFTAESLRLLPASAGTLPIRFADSSGAYVIADSGILRVRESEYGGLPFTRVPDGTGQSLPATSAAATAPHFATEYGGDGRWYLVANGTRAHVQNMDWYRQIQAQQGVPSTVWVVARGVLDGIPERSSYSDGTLVRGPSGAVYLMSGGNGIHVASMDIVSALGLSTSITEVSQSIINGLASRTGVLNDYGIQCNGVSYLAANGQLMPYASAAVRAEWGRTDIALGSLCSRLTISSQAAGVFAYDQTGRTYMADDGALRYIDSAATYASVNGTSDRVRITRAGALAIGQGPWVRPVYRPGALVSTPGRSEVWIVDGTTLRHLGSFATSTSMGLGTANTQVPNEAIASYGQWSTLPTSLVVCGSTAYVASGGRLLPMSAQVRAQFPASAFTSLSGALCGAIPVGSQATQLIRGTDGRVYWVENGQRHWLGGAALQRLGGSNPQITAVDATVLGAIPVGATWTQ</sequence>
<evidence type="ECO:0000313" key="3">
    <source>
        <dbReference type="Proteomes" id="UP000198822"/>
    </source>
</evidence>
<dbReference type="Proteomes" id="UP000198822">
    <property type="component" value="Chromosome I"/>
</dbReference>
<protein>
    <submittedName>
        <fullName evidence="2">Uncharacterized protein</fullName>
    </submittedName>
</protein>
<dbReference type="EMBL" id="LT629695">
    <property type="protein sequence ID" value="SDH81863.1"/>
    <property type="molecule type" value="Genomic_DNA"/>
</dbReference>
<gene>
    <name evidence="2" type="ORF">SAMN04489720_2487</name>
</gene>
<dbReference type="OrthoDB" id="9764271at2"/>
<evidence type="ECO:0000313" key="2">
    <source>
        <dbReference type="EMBL" id="SDH81863.1"/>
    </source>
</evidence>
<organism evidence="2 3">
    <name type="scientific">Agrococcus jejuensis</name>
    <dbReference type="NCBI Taxonomy" id="399736"/>
    <lineage>
        <taxon>Bacteria</taxon>
        <taxon>Bacillati</taxon>
        <taxon>Actinomycetota</taxon>
        <taxon>Actinomycetes</taxon>
        <taxon>Micrococcales</taxon>
        <taxon>Microbacteriaceae</taxon>
        <taxon>Agrococcus</taxon>
    </lineage>
</organism>
<proteinExistence type="predicted"/>
<dbReference type="AlphaFoldDB" id="A0A1G8FI72"/>
<evidence type="ECO:0000256" key="1">
    <source>
        <dbReference type="SAM" id="Phobius"/>
    </source>
</evidence>
<name>A0A1G8FI72_9MICO</name>
<dbReference type="RefSeq" id="WP_157674834.1">
    <property type="nucleotide sequence ID" value="NZ_LT629695.1"/>
</dbReference>
<keyword evidence="1" id="KW-0812">Transmembrane</keyword>
<keyword evidence="1" id="KW-0472">Membrane</keyword>
<accession>A0A1G8FI72</accession>
<reference evidence="3" key="1">
    <citation type="submission" date="2016-10" db="EMBL/GenBank/DDBJ databases">
        <authorList>
            <person name="Varghese N."/>
            <person name="Submissions S."/>
        </authorList>
    </citation>
    <scope>NUCLEOTIDE SEQUENCE [LARGE SCALE GENOMIC DNA]</scope>
    <source>
        <strain evidence="3">DSM 22002</strain>
    </source>
</reference>
<feature type="transmembrane region" description="Helical" evidence="1">
    <location>
        <begin position="20"/>
        <end position="39"/>
    </location>
</feature>